<dbReference type="EMBL" id="CAKXAJ010005902">
    <property type="protein sequence ID" value="CAH2209444.1"/>
    <property type="molecule type" value="Genomic_DNA"/>
</dbReference>
<dbReference type="AlphaFoldDB" id="A0A8S4QFL8"/>
<sequence length="89" mass="9514">MNGERARVRRAGQQGCASSRGGRGRRVSYAGSPSRAAALASSCHLRRRLSPDPFIPASILHIITHARAFAVSISALISLDTEKKPPTPH</sequence>
<name>A0A8S4QFL8_9NEOP</name>
<feature type="region of interest" description="Disordered" evidence="1">
    <location>
        <begin position="1"/>
        <end position="30"/>
    </location>
</feature>
<dbReference type="Proteomes" id="UP000838756">
    <property type="component" value="Unassembled WGS sequence"/>
</dbReference>
<evidence type="ECO:0000313" key="2">
    <source>
        <dbReference type="EMBL" id="CAH2209444.1"/>
    </source>
</evidence>
<proteinExistence type="predicted"/>
<comment type="caution">
    <text evidence="2">The sequence shown here is derived from an EMBL/GenBank/DDBJ whole genome shotgun (WGS) entry which is preliminary data.</text>
</comment>
<evidence type="ECO:0000256" key="1">
    <source>
        <dbReference type="SAM" id="MobiDB-lite"/>
    </source>
</evidence>
<protein>
    <submittedName>
        <fullName evidence="2">Jg15709 protein</fullName>
    </submittedName>
</protein>
<organism evidence="2 3">
    <name type="scientific">Pararge aegeria aegeria</name>
    <dbReference type="NCBI Taxonomy" id="348720"/>
    <lineage>
        <taxon>Eukaryota</taxon>
        <taxon>Metazoa</taxon>
        <taxon>Ecdysozoa</taxon>
        <taxon>Arthropoda</taxon>
        <taxon>Hexapoda</taxon>
        <taxon>Insecta</taxon>
        <taxon>Pterygota</taxon>
        <taxon>Neoptera</taxon>
        <taxon>Endopterygota</taxon>
        <taxon>Lepidoptera</taxon>
        <taxon>Glossata</taxon>
        <taxon>Ditrysia</taxon>
        <taxon>Papilionoidea</taxon>
        <taxon>Nymphalidae</taxon>
        <taxon>Satyrinae</taxon>
        <taxon>Satyrini</taxon>
        <taxon>Parargina</taxon>
        <taxon>Pararge</taxon>
    </lineage>
</organism>
<evidence type="ECO:0000313" key="3">
    <source>
        <dbReference type="Proteomes" id="UP000838756"/>
    </source>
</evidence>
<keyword evidence="3" id="KW-1185">Reference proteome</keyword>
<gene>
    <name evidence="2" type="primary">jg15709</name>
    <name evidence="2" type="ORF">PAEG_LOCUS1843</name>
</gene>
<accession>A0A8S4QFL8</accession>
<reference evidence="2" key="1">
    <citation type="submission" date="2022-03" db="EMBL/GenBank/DDBJ databases">
        <authorList>
            <person name="Lindestad O."/>
        </authorList>
    </citation>
    <scope>NUCLEOTIDE SEQUENCE</scope>
</reference>